<evidence type="ECO:0000256" key="1">
    <source>
        <dbReference type="ARBA" id="ARBA00022737"/>
    </source>
</evidence>
<evidence type="ECO:0000313" key="6">
    <source>
        <dbReference type="Proteomes" id="UP000291485"/>
    </source>
</evidence>
<dbReference type="Pfam" id="PF13181">
    <property type="entry name" value="TPR_8"/>
    <property type="match status" value="2"/>
</dbReference>
<reference evidence="5 6" key="1">
    <citation type="submission" date="2019-02" db="EMBL/GenBank/DDBJ databases">
        <title>Pedobacter sp. RP-3-11 sp. nov., isolated from Arctic soil.</title>
        <authorList>
            <person name="Dahal R.H."/>
        </authorList>
    </citation>
    <scope>NUCLEOTIDE SEQUENCE [LARGE SCALE GENOMIC DNA]</scope>
    <source>
        <strain evidence="5 6">RP-3-11</strain>
    </source>
</reference>
<dbReference type="PROSITE" id="PS50005">
    <property type="entry name" value="TPR"/>
    <property type="match status" value="2"/>
</dbReference>
<feature type="chain" id="PRO_5020566349" evidence="4">
    <location>
        <begin position="20"/>
        <end position="382"/>
    </location>
</feature>
<dbReference type="InterPro" id="IPR011990">
    <property type="entry name" value="TPR-like_helical_dom_sf"/>
</dbReference>
<dbReference type="RefSeq" id="WP_131561848.1">
    <property type="nucleotide sequence ID" value="NZ_SJSN01000018.1"/>
</dbReference>
<proteinExistence type="predicted"/>
<protein>
    <submittedName>
        <fullName evidence="5">Uncharacterized protein</fullName>
    </submittedName>
</protein>
<feature type="repeat" description="TPR" evidence="3">
    <location>
        <begin position="294"/>
        <end position="327"/>
    </location>
</feature>
<feature type="signal peptide" evidence="4">
    <location>
        <begin position="1"/>
        <end position="19"/>
    </location>
</feature>
<keyword evidence="6" id="KW-1185">Reference proteome</keyword>
<accession>A0A4R0NPH3</accession>
<feature type="repeat" description="TPR" evidence="3">
    <location>
        <begin position="57"/>
        <end position="90"/>
    </location>
</feature>
<evidence type="ECO:0000256" key="4">
    <source>
        <dbReference type="SAM" id="SignalP"/>
    </source>
</evidence>
<sequence>MKKLFITCLLLSFSTLLFSQISTSIDKEKLFDFYQTQRYADAATYLKSIYGEDVKDTKILTQIGYCFLMAGNNVEAEKYYSIAYATQPQNLPILFSLASINAKRGNNEKAKNYYSEIVKIDSNNFNVYKLLANLYNEKDSMKLVYLLKANKINPLEGDVAEDLADVHSVYQEYEKAYQVLDIAIKADSENLVLQRAKLPIANQLKKYNEVISSGERLLRDLIDAAVIKDVAKAYYFTKQYQNAINLFKTLEVLSMQNEATLYYTALSYRALKNFPKSSIYTKKTIDEAISPNTSSYYALLGLVYQENNQFSLAAAAFKKGLTFRPNPTIYYRLAKLYDTKFKQTKTALSYYNKYLKSKPSLKDEKEEIQYTKDRIAQLKPTD</sequence>
<dbReference type="SUPFAM" id="SSF48452">
    <property type="entry name" value="TPR-like"/>
    <property type="match status" value="2"/>
</dbReference>
<evidence type="ECO:0000256" key="2">
    <source>
        <dbReference type="ARBA" id="ARBA00022803"/>
    </source>
</evidence>
<dbReference type="SMART" id="SM00028">
    <property type="entry name" value="TPR"/>
    <property type="match status" value="5"/>
</dbReference>
<dbReference type="Gene3D" id="1.25.40.10">
    <property type="entry name" value="Tetratricopeptide repeat domain"/>
    <property type="match status" value="3"/>
</dbReference>
<dbReference type="Pfam" id="PF14559">
    <property type="entry name" value="TPR_19"/>
    <property type="match status" value="1"/>
</dbReference>
<dbReference type="EMBL" id="SJSN01000018">
    <property type="protein sequence ID" value="TCD02139.1"/>
    <property type="molecule type" value="Genomic_DNA"/>
</dbReference>
<dbReference type="PANTHER" id="PTHR44186:SF1">
    <property type="entry name" value="BARDET-BIEDL SYNDROME 4 PROTEIN"/>
    <property type="match status" value="1"/>
</dbReference>
<comment type="caution">
    <text evidence="5">The sequence shown here is derived from an EMBL/GenBank/DDBJ whole genome shotgun (WGS) entry which is preliminary data.</text>
</comment>
<dbReference type="OrthoDB" id="1221582at2"/>
<keyword evidence="4" id="KW-0732">Signal</keyword>
<gene>
    <name evidence="5" type="ORF">EZ449_18950</name>
</gene>
<dbReference type="InterPro" id="IPR019734">
    <property type="entry name" value="TPR_rpt"/>
</dbReference>
<evidence type="ECO:0000256" key="3">
    <source>
        <dbReference type="PROSITE-ProRule" id="PRU00339"/>
    </source>
</evidence>
<organism evidence="5 6">
    <name type="scientific">Pedobacter frigidisoli</name>
    <dbReference type="NCBI Taxonomy" id="2530455"/>
    <lineage>
        <taxon>Bacteria</taxon>
        <taxon>Pseudomonadati</taxon>
        <taxon>Bacteroidota</taxon>
        <taxon>Sphingobacteriia</taxon>
        <taxon>Sphingobacteriales</taxon>
        <taxon>Sphingobacteriaceae</taxon>
        <taxon>Pedobacter</taxon>
    </lineage>
</organism>
<evidence type="ECO:0000313" key="5">
    <source>
        <dbReference type="EMBL" id="TCD02139.1"/>
    </source>
</evidence>
<dbReference type="Proteomes" id="UP000291485">
    <property type="component" value="Unassembled WGS sequence"/>
</dbReference>
<keyword evidence="1" id="KW-0677">Repeat</keyword>
<dbReference type="PANTHER" id="PTHR44186">
    <property type="match status" value="1"/>
</dbReference>
<dbReference type="AlphaFoldDB" id="A0A4R0NPH3"/>
<name>A0A4R0NPH3_9SPHI</name>
<keyword evidence="2 3" id="KW-0802">TPR repeat</keyword>